<keyword evidence="2" id="KW-1133">Transmembrane helix</keyword>
<feature type="transmembrane region" description="Helical" evidence="2">
    <location>
        <begin position="34"/>
        <end position="54"/>
    </location>
</feature>
<protein>
    <submittedName>
        <fullName evidence="3">Uncharacterized protein</fullName>
    </submittedName>
</protein>
<keyword evidence="2" id="KW-0472">Membrane</keyword>
<name>A0A9D2B1X5_9GAMM</name>
<evidence type="ECO:0000313" key="3">
    <source>
        <dbReference type="EMBL" id="HIX57459.1"/>
    </source>
</evidence>
<feature type="transmembrane region" description="Helical" evidence="2">
    <location>
        <begin position="428"/>
        <end position="452"/>
    </location>
</feature>
<reference evidence="3" key="1">
    <citation type="journal article" date="2021" name="PeerJ">
        <title>Extensive microbial diversity within the chicken gut microbiome revealed by metagenomics and culture.</title>
        <authorList>
            <person name="Gilroy R."/>
            <person name="Ravi A."/>
            <person name="Getino M."/>
            <person name="Pursley I."/>
            <person name="Horton D.L."/>
            <person name="Alikhan N.F."/>
            <person name="Baker D."/>
            <person name="Gharbi K."/>
            <person name="Hall N."/>
            <person name="Watson M."/>
            <person name="Adriaenssens E.M."/>
            <person name="Foster-Nyarko E."/>
            <person name="Jarju S."/>
            <person name="Secka A."/>
            <person name="Antonio M."/>
            <person name="Oren A."/>
            <person name="Chaudhuri R.R."/>
            <person name="La Ragione R."/>
            <person name="Hildebrand F."/>
            <person name="Pallen M.J."/>
        </authorList>
    </citation>
    <scope>NUCLEOTIDE SEQUENCE</scope>
    <source>
        <strain evidence="3">USASDec5-558</strain>
    </source>
</reference>
<feature type="transmembrane region" description="Helical" evidence="2">
    <location>
        <begin position="66"/>
        <end position="85"/>
    </location>
</feature>
<feature type="region of interest" description="Disordered" evidence="1">
    <location>
        <begin position="639"/>
        <end position="669"/>
    </location>
</feature>
<evidence type="ECO:0000256" key="1">
    <source>
        <dbReference type="SAM" id="MobiDB-lite"/>
    </source>
</evidence>
<gene>
    <name evidence="3" type="ORF">H9850_08325</name>
</gene>
<evidence type="ECO:0000313" key="4">
    <source>
        <dbReference type="Proteomes" id="UP000886829"/>
    </source>
</evidence>
<dbReference type="EMBL" id="DXEV01000166">
    <property type="protein sequence ID" value="HIX57459.1"/>
    <property type="molecule type" value="Genomic_DNA"/>
</dbReference>
<feature type="region of interest" description="Disordered" evidence="1">
    <location>
        <begin position="771"/>
        <end position="797"/>
    </location>
</feature>
<feature type="transmembrane region" description="Helical" evidence="2">
    <location>
        <begin position="464"/>
        <end position="490"/>
    </location>
</feature>
<keyword evidence="2" id="KW-0812">Transmembrane</keyword>
<feature type="transmembrane region" description="Helical" evidence="2">
    <location>
        <begin position="91"/>
        <end position="113"/>
    </location>
</feature>
<evidence type="ECO:0000256" key="2">
    <source>
        <dbReference type="SAM" id="Phobius"/>
    </source>
</evidence>
<sequence length="797" mass="89101">MRIGIALLLVLLSVGGLVVPLWELLESGVLQELVSQFGASMLAVYLLGNGYFIAINVLPLRYRPKALLNAVSLVLLLALIALGVIEKLHWIFALGAVLLTIIGWRLLAIARLLRGYFKSMREYADIGDLENLNQALLRLSHQKASQSLWINICGYIITFRAFLHLVVPFKLAFDGDSLNLVRLQQQALELASRNMLSTLGDDYYGEIHSSKVRLDDHLEQDYLQLLDNMVQVTAWFNRQKQRLSGERRSAGFNSGSMVSGGFADPVAASQLGRSFGSGAGATRDYGNSALDSALEGSYHEEQQLDLEIDSRMAAYGHKVAASDKGVLKLVVKMLWALSAENPQSQRSAAPVKQRRLVDFEIGSAVMSFQGIWRLGLVRHNLTLLWPIACLFISLFSVWALLHPENVTMFFAYKQAFSDSVSLLEAYNLWFLLLLSVLVGGFLLMVGGIFLVGVDVSKYFAVLKLQVILCVFYVFIAGSLLISGNVVSLFIQVHSDLHQAQEGLAALQRSEVFLSPRVLVTNIGEPLSSEFQSVRRFRGFSTLAENQESFFLVPRDVWLPWDQMHVYQENRARTWNYDHARQYMLYHTSNLHLVLFAQQIQFPYEEHMAIENQSVPLRDSLVEPTHISRQTLNDLIDTLRQDRKEPPKPQVPVEHMDRKKTEQKTLSPMRDAQADSYEMVLGPRHQNMTRVQPITPFSPNSDVDATTGSTAQLWKRYEMPDPVIVLEHMRAQTEAGEQADEAEQAAHSASDAADRAAYDIAKSAALQKAAAQAASQVKIDTEEQGQGAMPVESEVVVP</sequence>
<feature type="transmembrane region" description="Helical" evidence="2">
    <location>
        <begin position="383"/>
        <end position="401"/>
    </location>
</feature>
<dbReference type="Proteomes" id="UP000886829">
    <property type="component" value="Unassembled WGS sequence"/>
</dbReference>
<dbReference type="AlphaFoldDB" id="A0A9D2B1X5"/>
<accession>A0A9D2B1X5</accession>
<comment type="caution">
    <text evidence="3">The sequence shown here is derived from an EMBL/GenBank/DDBJ whole genome shotgun (WGS) entry which is preliminary data.</text>
</comment>
<reference evidence="3" key="2">
    <citation type="submission" date="2021-04" db="EMBL/GenBank/DDBJ databases">
        <authorList>
            <person name="Gilroy R."/>
        </authorList>
    </citation>
    <scope>NUCLEOTIDE SEQUENCE</scope>
    <source>
        <strain evidence="3">USASDec5-558</strain>
    </source>
</reference>
<proteinExistence type="predicted"/>
<feature type="compositionally biased region" description="Basic and acidic residues" evidence="1">
    <location>
        <begin position="653"/>
        <end position="662"/>
    </location>
</feature>
<organism evidence="3 4">
    <name type="scientific">Candidatus Anaerobiospirillum pullistercoris</name>
    <dbReference type="NCBI Taxonomy" id="2838452"/>
    <lineage>
        <taxon>Bacteria</taxon>
        <taxon>Pseudomonadati</taxon>
        <taxon>Pseudomonadota</taxon>
        <taxon>Gammaproteobacteria</taxon>
        <taxon>Aeromonadales</taxon>
        <taxon>Succinivibrionaceae</taxon>
        <taxon>Anaerobiospirillum</taxon>
    </lineage>
</organism>